<keyword evidence="1" id="KW-0813">Transport</keyword>
<dbReference type="Pfam" id="PF07715">
    <property type="entry name" value="Plug"/>
    <property type="match status" value="1"/>
</dbReference>
<dbReference type="InterPro" id="IPR039426">
    <property type="entry name" value="TonB-dep_rcpt-like"/>
</dbReference>
<proteinExistence type="inferred from homology"/>
<evidence type="ECO:0000259" key="3">
    <source>
        <dbReference type="Pfam" id="PF07715"/>
    </source>
</evidence>
<dbReference type="SUPFAM" id="SSF49464">
    <property type="entry name" value="Carboxypeptidase regulatory domain-like"/>
    <property type="match status" value="1"/>
</dbReference>
<keyword evidence="1" id="KW-0998">Cell outer membrane</keyword>
<dbReference type="InterPro" id="IPR012910">
    <property type="entry name" value="Plug_dom"/>
</dbReference>
<comment type="caution">
    <text evidence="4">The sequence shown here is derived from an EMBL/GenBank/DDBJ whole genome shotgun (WGS) entry which is preliminary data.</text>
</comment>
<dbReference type="InterPro" id="IPR008969">
    <property type="entry name" value="CarboxyPept-like_regulatory"/>
</dbReference>
<dbReference type="PROSITE" id="PS52016">
    <property type="entry name" value="TONB_DEPENDENT_REC_3"/>
    <property type="match status" value="1"/>
</dbReference>
<evidence type="ECO:0000256" key="2">
    <source>
        <dbReference type="SAM" id="SignalP"/>
    </source>
</evidence>
<accession>A0A2P6CC42</accession>
<feature type="chain" id="PRO_5015135498" evidence="2">
    <location>
        <begin position="20"/>
        <end position="817"/>
    </location>
</feature>
<dbReference type="InterPro" id="IPR037066">
    <property type="entry name" value="Plug_dom_sf"/>
</dbReference>
<dbReference type="OrthoDB" id="1108759at2"/>
<sequence>MYLKKVFLILLLLPVCSFAQKMTILKGTVKDKNKQPIEKVSIKYNNVGTTTDKNGNYQIRIPYREEIILVFSHLSYRTYTKKYIANSRNGVRYSVTLTSKTEELKEIVIKDNIRNAQGVKKIDIAVVKNVIGPNAGVENVLMTLPGVSNNNELSTQYNVRGGNFDENLVYVNGIEIYRPFLIRSGQQEGLSFINSNMVQNINFSAGGFQAKYGDKLSSVLDITYKKPTETATTIDASLLGASATFEGQFLNKKLSTITGIRYRDNSLFVNSKQIETNFKPKFTDVQTYLSYEFSEKFSLNFLGNFSLNDYNYQPLSRRTRFGTVANPLELIVFYSGQEQDKYLTMFGALSADYKVSDNFTLTATASRYNTQEEEHFDIAAAYNLGEIDANIGSENFGEVDFSQGIGSQLNHARNDLDALITNLQIKGTIKKGDIQWNFGAKYQKEDIRDRIREWEVIDSLGFAIRPPFHSSNNQPYQPFEGEITPYQNIRKDNNVAINRVSGFVQFNQRSFWNEHEVFYNLGIRSQSWSVTGNGIASKNQTIISPRGQFAIKPNWDKDMLFRVSGGWYSQPPSYRELRDFNGDINVDVKAQKSIHMVAGMDYSFQMWERPFKLTTELYFKDLSDVNAYSIDNVRIRYRADNVTTAYATGLDMRLNGEFVPGSESWVSLGYLKTEENIDNKGAIARPSDQRIKFGILFQDYVPNLPNLKAYLNLVYNTGVPGGSPSYADVYNFQNRLRDYKRADLGVSYIFVDANKQYTTGWMSKFKELSAGLELFNMFDIQNSITNTWVRDVYSKTQFGIPNFMTGRVLNFKVGMKF</sequence>
<dbReference type="Pfam" id="PF13715">
    <property type="entry name" value="CarbopepD_reg_2"/>
    <property type="match status" value="1"/>
</dbReference>
<keyword evidence="1" id="KW-1134">Transmembrane beta strand</keyword>
<gene>
    <name evidence="4" type="ORF">BTO14_04060</name>
</gene>
<dbReference type="Gene3D" id="2.60.40.1120">
    <property type="entry name" value="Carboxypeptidase-like, regulatory domain"/>
    <property type="match status" value="1"/>
</dbReference>
<dbReference type="GO" id="GO:0009279">
    <property type="term" value="C:cell outer membrane"/>
    <property type="evidence" value="ECO:0007669"/>
    <property type="project" value="UniProtKB-SubCell"/>
</dbReference>
<dbReference type="SUPFAM" id="SSF56935">
    <property type="entry name" value="Porins"/>
    <property type="match status" value="1"/>
</dbReference>
<dbReference type="EMBL" id="MSCK01000001">
    <property type="protein sequence ID" value="PQJ72473.1"/>
    <property type="molecule type" value="Genomic_DNA"/>
</dbReference>
<comment type="subcellular location">
    <subcellularLocation>
        <location evidence="1">Cell outer membrane</location>
        <topology evidence="1">Multi-pass membrane protein</topology>
    </subcellularLocation>
</comment>
<keyword evidence="5" id="KW-1185">Reference proteome</keyword>
<keyword evidence="1" id="KW-0812">Transmembrane</keyword>
<feature type="domain" description="TonB-dependent receptor plug" evidence="3">
    <location>
        <begin position="133"/>
        <end position="214"/>
    </location>
</feature>
<comment type="similarity">
    <text evidence="1">Belongs to the TonB-dependent receptor family.</text>
</comment>
<protein>
    <submittedName>
        <fullName evidence="4">TonB-dependent receptor</fullName>
    </submittedName>
</protein>
<keyword evidence="4" id="KW-0675">Receptor</keyword>
<name>A0A2P6CC42_9FLAO</name>
<evidence type="ECO:0000313" key="4">
    <source>
        <dbReference type="EMBL" id="PQJ72473.1"/>
    </source>
</evidence>
<keyword evidence="1" id="KW-0472">Membrane</keyword>
<reference evidence="4 5" key="1">
    <citation type="submission" date="2016-12" db="EMBL/GenBank/DDBJ databases">
        <title>Trade-off between light-utilization and light-protection in marine flavobacteria.</title>
        <authorList>
            <person name="Kumagai Y."/>
            <person name="Yoshizawa S."/>
            <person name="Kogure K."/>
            <person name="Iwasaki W."/>
        </authorList>
    </citation>
    <scope>NUCLEOTIDE SEQUENCE [LARGE SCALE GENOMIC DNA]</scope>
    <source>
        <strain evidence="4 5">KCTC 12100</strain>
    </source>
</reference>
<evidence type="ECO:0000313" key="5">
    <source>
        <dbReference type="Proteomes" id="UP000247345"/>
    </source>
</evidence>
<organism evidence="4 5">
    <name type="scientific">Polaribacter butkevichii</name>
    <dbReference type="NCBI Taxonomy" id="218490"/>
    <lineage>
        <taxon>Bacteria</taxon>
        <taxon>Pseudomonadati</taxon>
        <taxon>Bacteroidota</taxon>
        <taxon>Flavobacteriia</taxon>
        <taxon>Flavobacteriales</taxon>
        <taxon>Flavobacteriaceae</taxon>
    </lineage>
</organism>
<evidence type="ECO:0000256" key="1">
    <source>
        <dbReference type="PROSITE-ProRule" id="PRU01360"/>
    </source>
</evidence>
<keyword evidence="2" id="KW-0732">Signal</keyword>
<dbReference type="Gene3D" id="2.170.130.10">
    <property type="entry name" value="TonB-dependent receptor, plug domain"/>
    <property type="match status" value="1"/>
</dbReference>
<dbReference type="Proteomes" id="UP000247345">
    <property type="component" value="Unassembled WGS sequence"/>
</dbReference>
<feature type="signal peptide" evidence="2">
    <location>
        <begin position="1"/>
        <end position="19"/>
    </location>
</feature>
<dbReference type="AlphaFoldDB" id="A0A2P6CC42"/>